<dbReference type="Proteomes" id="UP000254258">
    <property type="component" value="Unassembled WGS sequence"/>
</dbReference>
<keyword evidence="1" id="KW-0732">Signal</keyword>
<feature type="chain" id="PRO_5017026368" evidence="1">
    <location>
        <begin position="26"/>
        <end position="114"/>
    </location>
</feature>
<dbReference type="EMBL" id="QRBE01000005">
    <property type="protein sequence ID" value="RDS81601.1"/>
    <property type="molecule type" value="Genomic_DNA"/>
</dbReference>
<dbReference type="RefSeq" id="WP_147293288.1">
    <property type="nucleotide sequence ID" value="NZ_QRBE01000005.1"/>
</dbReference>
<proteinExistence type="predicted"/>
<dbReference type="AlphaFoldDB" id="A0A370X009"/>
<evidence type="ECO:0000256" key="1">
    <source>
        <dbReference type="SAM" id="SignalP"/>
    </source>
</evidence>
<organism evidence="2 3">
    <name type="scientific">Dyella monticola</name>
    <dbReference type="NCBI Taxonomy" id="1927958"/>
    <lineage>
        <taxon>Bacteria</taxon>
        <taxon>Pseudomonadati</taxon>
        <taxon>Pseudomonadota</taxon>
        <taxon>Gammaproteobacteria</taxon>
        <taxon>Lysobacterales</taxon>
        <taxon>Rhodanobacteraceae</taxon>
        <taxon>Dyella</taxon>
    </lineage>
</organism>
<protein>
    <submittedName>
        <fullName evidence="2">Uncharacterized protein</fullName>
    </submittedName>
</protein>
<keyword evidence="3" id="KW-1185">Reference proteome</keyword>
<accession>A0A370X009</accession>
<comment type="caution">
    <text evidence="2">The sequence shown here is derived from an EMBL/GenBank/DDBJ whole genome shotgun (WGS) entry which is preliminary data.</text>
</comment>
<reference evidence="2 3" key="1">
    <citation type="submission" date="2018-07" db="EMBL/GenBank/DDBJ databases">
        <title>Dyella monticola sp. nov. and Dyella psychrodurans sp. nov. isolated from monsoon evergreen broad-leaved forest soil of Dinghu Mountain, China.</title>
        <authorList>
            <person name="Gao Z."/>
            <person name="Qiu L."/>
        </authorList>
    </citation>
    <scope>NUCLEOTIDE SEQUENCE [LARGE SCALE GENOMIC DNA]</scope>
    <source>
        <strain evidence="2 3">4G-K06</strain>
    </source>
</reference>
<name>A0A370X009_9GAMM</name>
<sequence>MKRLAFFLTLLAAPLAIAPFGKAGAQSRNWQQSTDSQTQLWVRDKNQGAPYQATFIVVEPNGKSIIRAIRSGSGGAASATFPKDFGVFPPLPVGKYHWSAKVNDKIAASDDFNR</sequence>
<evidence type="ECO:0000313" key="2">
    <source>
        <dbReference type="EMBL" id="RDS81601.1"/>
    </source>
</evidence>
<feature type="signal peptide" evidence="1">
    <location>
        <begin position="1"/>
        <end position="25"/>
    </location>
</feature>
<evidence type="ECO:0000313" key="3">
    <source>
        <dbReference type="Proteomes" id="UP000254258"/>
    </source>
</evidence>
<gene>
    <name evidence="2" type="ORF">DWU98_10240</name>
</gene>